<organism evidence="2 3">
    <name type="scientific">Paraphoma chrysanthemicola</name>
    <dbReference type="NCBI Taxonomy" id="798071"/>
    <lineage>
        <taxon>Eukaryota</taxon>
        <taxon>Fungi</taxon>
        <taxon>Dikarya</taxon>
        <taxon>Ascomycota</taxon>
        <taxon>Pezizomycotina</taxon>
        <taxon>Dothideomycetes</taxon>
        <taxon>Pleosporomycetidae</taxon>
        <taxon>Pleosporales</taxon>
        <taxon>Pleosporineae</taxon>
        <taxon>Phaeosphaeriaceae</taxon>
        <taxon>Paraphoma</taxon>
    </lineage>
</organism>
<accession>A0A8K0VWC0</accession>
<feature type="compositionally biased region" description="Acidic residues" evidence="1">
    <location>
        <begin position="318"/>
        <end position="332"/>
    </location>
</feature>
<dbReference type="AlphaFoldDB" id="A0A8K0VWC0"/>
<dbReference type="Proteomes" id="UP000813461">
    <property type="component" value="Unassembled WGS sequence"/>
</dbReference>
<feature type="region of interest" description="Disordered" evidence="1">
    <location>
        <begin position="301"/>
        <end position="333"/>
    </location>
</feature>
<keyword evidence="3" id="KW-1185">Reference proteome</keyword>
<name>A0A8K0VWC0_9PLEO</name>
<evidence type="ECO:0000256" key="1">
    <source>
        <dbReference type="SAM" id="MobiDB-lite"/>
    </source>
</evidence>
<gene>
    <name evidence="2" type="ORF">FB567DRAFT_529980</name>
</gene>
<dbReference type="EMBL" id="JAGMVJ010000013">
    <property type="protein sequence ID" value="KAH7083822.1"/>
    <property type="molecule type" value="Genomic_DNA"/>
</dbReference>
<reference evidence="2" key="1">
    <citation type="journal article" date="2021" name="Nat. Commun.">
        <title>Genetic determinants of endophytism in the Arabidopsis root mycobiome.</title>
        <authorList>
            <person name="Mesny F."/>
            <person name="Miyauchi S."/>
            <person name="Thiergart T."/>
            <person name="Pickel B."/>
            <person name="Atanasova L."/>
            <person name="Karlsson M."/>
            <person name="Huettel B."/>
            <person name="Barry K.W."/>
            <person name="Haridas S."/>
            <person name="Chen C."/>
            <person name="Bauer D."/>
            <person name="Andreopoulos W."/>
            <person name="Pangilinan J."/>
            <person name="LaButti K."/>
            <person name="Riley R."/>
            <person name="Lipzen A."/>
            <person name="Clum A."/>
            <person name="Drula E."/>
            <person name="Henrissat B."/>
            <person name="Kohler A."/>
            <person name="Grigoriev I.V."/>
            <person name="Martin F.M."/>
            <person name="Hacquard S."/>
        </authorList>
    </citation>
    <scope>NUCLEOTIDE SEQUENCE</scope>
    <source>
        <strain evidence="2">MPI-SDFR-AT-0120</strain>
    </source>
</reference>
<evidence type="ECO:0000313" key="3">
    <source>
        <dbReference type="Proteomes" id="UP000813461"/>
    </source>
</evidence>
<evidence type="ECO:0000313" key="2">
    <source>
        <dbReference type="EMBL" id="KAH7083822.1"/>
    </source>
</evidence>
<comment type="caution">
    <text evidence="2">The sequence shown here is derived from an EMBL/GenBank/DDBJ whole genome shotgun (WGS) entry which is preliminary data.</text>
</comment>
<sequence length="352" mass="40679">MGNERTWALLRRMAANFTDLEQIDINRECWNLYLTPIFRWLACPKLKLLKVHGISGWKEHGNVELEAEKFRTASFTTLHISEYEETPEATRLLLQWPAKLTELNFESFYSNPHIMDYPMFESWLYIHRETLVHLSIGYLSRAGSRRLFNATLFPNLTYLKLSRWQMDEPVHFSGDSSQDANILGPALTTFAWDFSIYDQHSEGWSDFGDAEADWLRGLGDTAVAKKAPLNKIEIVFTPDRCWSATEEMGYPWDRMDALRDVHLKPKGIGLVYNEPSISKDEWLKYVRMRIFRGWRDDGTQVVDSGAGEEQDGSGRESADDDEEVVSSLDDDSSCGYQGEDIRKYFAKQAKRV</sequence>
<dbReference type="OrthoDB" id="4840564at2759"/>
<protein>
    <submittedName>
        <fullName evidence="2">F-box domain protein</fullName>
    </submittedName>
</protein>
<proteinExistence type="predicted"/>